<dbReference type="InterPro" id="IPR001478">
    <property type="entry name" value="PDZ"/>
</dbReference>
<feature type="domain" description="PDZ" evidence="5">
    <location>
        <begin position="331"/>
        <end position="353"/>
    </location>
</feature>
<reference evidence="6 7" key="1">
    <citation type="journal article" date="2016" name="Nat. Commun.">
        <title>Thousands of microbial genomes shed light on interconnected biogeochemical processes in an aquifer system.</title>
        <authorList>
            <person name="Anantharaman K."/>
            <person name="Brown C.T."/>
            <person name="Hug L.A."/>
            <person name="Sharon I."/>
            <person name="Castelle C.J."/>
            <person name="Probst A.J."/>
            <person name="Thomas B.C."/>
            <person name="Singh A."/>
            <person name="Wilkins M.J."/>
            <person name="Karaoz U."/>
            <person name="Brodie E.L."/>
            <person name="Williams K.H."/>
            <person name="Hubbard S.S."/>
            <person name="Banfield J.F."/>
        </authorList>
    </citation>
    <scope>NUCLEOTIDE SEQUENCE [LARGE SCALE GENOMIC DNA]</scope>
</reference>
<dbReference type="Proteomes" id="UP000178764">
    <property type="component" value="Unassembled WGS sequence"/>
</dbReference>
<dbReference type="AlphaFoldDB" id="A0A1F5DM63"/>
<evidence type="ECO:0000256" key="3">
    <source>
        <dbReference type="ARBA" id="ARBA00022801"/>
    </source>
</evidence>
<keyword evidence="2" id="KW-0645">Protease</keyword>
<dbReference type="SUPFAM" id="SSF50156">
    <property type="entry name" value="PDZ domain-like"/>
    <property type="match status" value="1"/>
</dbReference>
<accession>A0A1F5DM63</accession>
<name>A0A1F5DM63_9BACT</name>
<dbReference type="Pfam" id="PF13180">
    <property type="entry name" value="PDZ_2"/>
    <property type="match status" value="1"/>
</dbReference>
<dbReference type="SUPFAM" id="SSF50494">
    <property type="entry name" value="Trypsin-like serine proteases"/>
    <property type="match status" value="1"/>
</dbReference>
<dbReference type="PANTHER" id="PTHR22939:SF129">
    <property type="entry name" value="SERINE PROTEASE HTRA2, MITOCHONDRIAL"/>
    <property type="match status" value="1"/>
</dbReference>
<comment type="similarity">
    <text evidence="1">Belongs to the peptidase S1C family.</text>
</comment>
<dbReference type="PRINTS" id="PR00834">
    <property type="entry name" value="PROTEASES2C"/>
</dbReference>
<dbReference type="InterPro" id="IPR009003">
    <property type="entry name" value="Peptidase_S1_PA"/>
</dbReference>
<evidence type="ECO:0000256" key="2">
    <source>
        <dbReference type="ARBA" id="ARBA00022670"/>
    </source>
</evidence>
<keyword evidence="4" id="KW-0812">Transmembrane</keyword>
<dbReference type="EMBL" id="MEZT01000024">
    <property type="protein sequence ID" value="OGD56238.1"/>
    <property type="molecule type" value="Genomic_DNA"/>
</dbReference>
<keyword evidence="3" id="KW-0378">Hydrolase</keyword>
<organism evidence="6 7">
    <name type="scientific">Candidatus Berkelbacteria bacterium RBG_13_40_8</name>
    <dbReference type="NCBI Taxonomy" id="1797467"/>
    <lineage>
        <taxon>Bacteria</taxon>
        <taxon>Candidatus Berkelbacteria</taxon>
    </lineage>
</organism>
<evidence type="ECO:0000256" key="1">
    <source>
        <dbReference type="ARBA" id="ARBA00010541"/>
    </source>
</evidence>
<proteinExistence type="inferred from homology"/>
<dbReference type="PANTHER" id="PTHR22939">
    <property type="entry name" value="SERINE PROTEASE FAMILY S1C HTRA-RELATED"/>
    <property type="match status" value="1"/>
</dbReference>
<dbReference type="PROSITE" id="PS50106">
    <property type="entry name" value="PDZ"/>
    <property type="match status" value="1"/>
</dbReference>
<dbReference type="GO" id="GO:0006508">
    <property type="term" value="P:proteolysis"/>
    <property type="evidence" value="ECO:0007669"/>
    <property type="project" value="UniProtKB-KW"/>
</dbReference>
<dbReference type="InterPro" id="IPR001940">
    <property type="entry name" value="Peptidase_S1C"/>
</dbReference>
<dbReference type="GO" id="GO:0004252">
    <property type="term" value="F:serine-type endopeptidase activity"/>
    <property type="evidence" value="ECO:0007669"/>
    <property type="project" value="InterPro"/>
</dbReference>
<comment type="caution">
    <text evidence="6">The sequence shown here is derived from an EMBL/GenBank/DDBJ whole genome shotgun (WGS) entry which is preliminary data.</text>
</comment>
<protein>
    <recommendedName>
        <fullName evidence="5">PDZ domain-containing protein</fullName>
    </recommendedName>
</protein>
<sequence length="396" mass="41964">MAKITYLDDDKNSPSTHRYRGVNKRGGLFIVIFLILSFIMGVLGGTGALLVFSGSKTLKDRLGIDLQNLNINRTSTEKLVLEESSAIIDSTKKVSPAVVSIISTQNVMNFFGQVSEQQGAGTGFVFTNDGYILTNKHVASDTNAAYTVFTADGKKYDGKIVSQDPLNDLAIMKIDAKGLPVVDLGDSDKLQVGEWVIAIGNALGQLQNTVTVGVISARERQLTAGGFGDQTERLENLLQTDAAVNTGNSGGPLVNLAGQVVGINTAVASNAQSIGFAIPINTAKTAISSFQKNGKIVRPLLGVRYVLLNSEVSKAQNLPIDYGVLITSGGIVSGGPAAKAGLREGDIITAVNGDRIDENHPFGSKIQEFSPGDEIEITYLRNSKEQKTTAKLSSTE</sequence>
<dbReference type="Gene3D" id="2.30.42.10">
    <property type="match status" value="1"/>
</dbReference>
<keyword evidence="4" id="KW-0472">Membrane</keyword>
<dbReference type="Gene3D" id="2.40.10.120">
    <property type="match status" value="1"/>
</dbReference>
<keyword evidence="4" id="KW-1133">Transmembrane helix</keyword>
<evidence type="ECO:0000313" key="6">
    <source>
        <dbReference type="EMBL" id="OGD56238.1"/>
    </source>
</evidence>
<feature type="transmembrane region" description="Helical" evidence="4">
    <location>
        <begin position="28"/>
        <end position="52"/>
    </location>
</feature>
<dbReference type="CDD" id="cd06779">
    <property type="entry name" value="cpPDZ_Deg_HtrA-like"/>
    <property type="match status" value="1"/>
</dbReference>
<dbReference type="Pfam" id="PF13365">
    <property type="entry name" value="Trypsin_2"/>
    <property type="match status" value="1"/>
</dbReference>
<evidence type="ECO:0000313" key="7">
    <source>
        <dbReference type="Proteomes" id="UP000178764"/>
    </source>
</evidence>
<evidence type="ECO:0000259" key="5">
    <source>
        <dbReference type="PROSITE" id="PS50106"/>
    </source>
</evidence>
<dbReference type="SMART" id="SM00228">
    <property type="entry name" value="PDZ"/>
    <property type="match status" value="1"/>
</dbReference>
<dbReference type="InterPro" id="IPR036034">
    <property type="entry name" value="PDZ_sf"/>
</dbReference>
<evidence type="ECO:0000256" key="4">
    <source>
        <dbReference type="SAM" id="Phobius"/>
    </source>
</evidence>
<gene>
    <name evidence="6" type="ORF">A2V71_02855</name>
</gene>